<dbReference type="EMBL" id="AP023322">
    <property type="protein sequence ID" value="BCI63566.1"/>
    <property type="molecule type" value="Genomic_DNA"/>
</dbReference>
<dbReference type="GO" id="GO:0005886">
    <property type="term" value="C:plasma membrane"/>
    <property type="evidence" value="ECO:0007669"/>
    <property type="project" value="UniProtKB-SubCell"/>
</dbReference>
<keyword evidence="3" id="KW-1003">Cell membrane</keyword>
<dbReference type="Pfam" id="PF02472">
    <property type="entry name" value="ExbD"/>
    <property type="match status" value="1"/>
</dbReference>
<evidence type="ECO:0000256" key="7">
    <source>
        <dbReference type="RuleBase" id="RU003879"/>
    </source>
</evidence>
<dbReference type="KEGG" id="copr:Cop2CBH44_19190"/>
<reference evidence="10" key="1">
    <citation type="submission" date="2020-07" db="EMBL/GenBank/DDBJ databases">
        <title>Complete genome sequencing of Coprobacter sp. strain 2CBH44.</title>
        <authorList>
            <person name="Sakamoto M."/>
            <person name="Murakami T."/>
            <person name="Mori H."/>
        </authorList>
    </citation>
    <scope>NUCLEOTIDE SEQUENCE [LARGE SCALE GENOMIC DNA]</scope>
    <source>
        <strain evidence="10">2CBH44</strain>
    </source>
</reference>
<sequence length="140" mass="15877">MALKRRNKIEASFSMASMTDVIFLLLIFFMVTSTIVFPNSIKVLLPQSKQQSAAKPLSRVTIDKELNYYVSFGNDGAHQLSSIEELTTFMVNTRQKDPDTFVALYADESVPYREIVRILNIANENKLKMVLATRPIKEGN</sequence>
<keyword evidence="5 8" id="KW-1133">Transmembrane helix</keyword>
<dbReference type="Proteomes" id="UP000594042">
    <property type="component" value="Chromosome"/>
</dbReference>
<keyword evidence="7" id="KW-0813">Transport</keyword>
<gene>
    <name evidence="9" type="ORF">Cop2CBH44_19190</name>
</gene>
<keyword evidence="6 8" id="KW-0472">Membrane</keyword>
<dbReference type="PANTHER" id="PTHR30558:SF7">
    <property type="entry name" value="TOL-PAL SYSTEM PROTEIN TOLR"/>
    <property type="match status" value="1"/>
</dbReference>
<accession>A0A7G1HV65</accession>
<comment type="similarity">
    <text evidence="2 7">Belongs to the ExbD/TolR family.</text>
</comment>
<keyword evidence="10" id="KW-1185">Reference proteome</keyword>
<evidence type="ECO:0000256" key="2">
    <source>
        <dbReference type="ARBA" id="ARBA00005811"/>
    </source>
</evidence>
<dbReference type="AlphaFoldDB" id="A0A7G1HV65"/>
<dbReference type="InterPro" id="IPR003400">
    <property type="entry name" value="ExbD"/>
</dbReference>
<dbReference type="GO" id="GO:0022857">
    <property type="term" value="F:transmembrane transporter activity"/>
    <property type="evidence" value="ECO:0007669"/>
    <property type="project" value="InterPro"/>
</dbReference>
<dbReference type="Gene3D" id="3.30.420.270">
    <property type="match status" value="1"/>
</dbReference>
<name>A0A7G1HV65_9BACT</name>
<evidence type="ECO:0000313" key="9">
    <source>
        <dbReference type="EMBL" id="BCI63566.1"/>
    </source>
</evidence>
<evidence type="ECO:0000256" key="3">
    <source>
        <dbReference type="ARBA" id="ARBA00022475"/>
    </source>
</evidence>
<keyword evidence="7" id="KW-0653">Protein transport</keyword>
<evidence type="ECO:0000256" key="8">
    <source>
        <dbReference type="SAM" id="Phobius"/>
    </source>
</evidence>
<evidence type="ECO:0000256" key="1">
    <source>
        <dbReference type="ARBA" id="ARBA00004162"/>
    </source>
</evidence>
<keyword evidence="4 7" id="KW-0812">Transmembrane</keyword>
<dbReference type="RefSeq" id="WP_021930007.1">
    <property type="nucleotide sequence ID" value="NZ_AP023322.1"/>
</dbReference>
<dbReference type="GO" id="GO:0015031">
    <property type="term" value="P:protein transport"/>
    <property type="evidence" value="ECO:0007669"/>
    <property type="project" value="UniProtKB-KW"/>
</dbReference>
<comment type="subcellular location">
    <subcellularLocation>
        <location evidence="1">Cell membrane</location>
        <topology evidence="1">Single-pass membrane protein</topology>
    </subcellularLocation>
    <subcellularLocation>
        <location evidence="7">Cell membrane</location>
        <topology evidence="7">Single-pass type II membrane protein</topology>
    </subcellularLocation>
</comment>
<evidence type="ECO:0000313" key="10">
    <source>
        <dbReference type="Proteomes" id="UP000594042"/>
    </source>
</evidence>
<dbReference type="PANTHER" id="PTHR30558">
    <property type="entry name" value="EXBD MEMBRANE COMPONENT OF PMF-DRIVEN MACROMOLECULE IMPORT SYSTEM"/>
    <property type="match status" value="1"/>
</dbReference>
<evidence type="ECO:0000256" key="5">
    <source>
        <dbReference type="ARBA" id="ARBA00022989"/>
    </source>
</evidence>
<evidence type="ECO:0000256" key="4">
    <source>
        <dbReference type="ARBA" id="ARBA00022692"/>
    </source>
</evidence>
<feature type="transmembrane region" description="Helical" evidence="8">
    <location>
        <begin position="21"/>
        <end position="41"/>
    </location>
</feature>
<organism evidence="9 10">
    <name type="scientific">Coprobacter secundus subsp. similis</name>
    <dbReference type="NCBI Taxonomy" id="2751153"/>
    <lineage>
        <taxon>Bacteria</taxon>
        <taxon>Pseudomonadati</taxon>
        <taxon>Bacteroidota</taxon>
        <taxon>Bacteroidia</taxon>
        <taxon>Bacteroidales</taxon>
        <taxon>Barnesiellaceae</taxon>
        <taxon>Coprobacter</taxon>
    </lineage>
</organism>
<protein>
    <submittedName>
        <fullName evidence="9">Biopolymer transporter ExbD</fullName>
    </submittedName>
</protein>
<evidence type="ECO:0000256" key="6">
    <source>
        <dbReference type="ARBA" id="ARBA00023136"/>
    </source>
</evidence>
<proteinExistence type="inferred from homology"/>